<protein>
    <recommendedName>
        <fullName evidence="2">F-box domain-containing protein</fullName>
    </recommendedName>
</protein>
<reference evidence="3 4" key="1">
    <citation type="journal article" date="2019" name="Sci. Rep.">
        <title>Comparative genomics of chytrid fungi reveal insights into the obligate biotrophic and pathogenic lifestyle of Synchytrium endobioticum.</title>
        <authorList>
            <person name="van de Vossenberg B.T.L.H."/>
            <person name="Warris S."/>
            <person name="Nguyen H.D.T."/>
            <person name="van Gent-Pelzer M.P.E."/>
            <person name="Joly D.L."/>
            <person name="van de Geest H.C."/>
            <person name="Bonants P.J.M."/>
            <person name="Smith D.S."/>
            <person name="Levesque C.A."/>
            <person name="van der Lee T.A.J."/>
        </authorList>
    </citation>
    <scope>NUCLEOTIDE SEQUENCE [LARGE SCALE GENOMIC DNA]</scope>
    <source>
        <strain evidence="3 4">MB42</strain>
    </source>
</reference>
<dbReference type="VEuPathDB" id="FungiDB:SeMB42_g02703"/>
<dbReference type="Gene3D" id="1.20.1280.50">
    <property type="match status" value="1"/>
</dbReference>
<dbReference type="Pfam" id="PF12937">
    <property type="entry name" value="F-box-like"/>
    <property type="match status" value="1"/>
</dbReference>
<dbReference type="Proteomes" id="UP000317494">
    <property type="component" value="Unassembled WGS sequence"/>
</dbReference>
<dbReference type="GO" id="GO:0019005">
    <property type="term" value="C:SCF ubiquitin ligase complex"/>
    <property type="evidence" value="ECO:0007669"/>
    <property type="project" value="TreeGrafter"/>
</dbReference>
<organism evidence="3 4">
    <name type="scientific">Synchytrium endobioticum</name>
    <dbReference type="NCBI Taxonomy" id="286115"/>
    <lineage>
        <taxon>Eukaryota</taxon>
        <taxon>Fungi</taxon>
        <taxon>Fungi incertae sedis</taxon>
        <taxon>Chytridiomycota</taxon>
        <taxon>Chytridiomycota incertae sedis</taxon>
        <taxon>Chytridiomycetes</taxon>
        <taxon>Synchytriales</taxon>
        <taxon>Synchytriaceae</taxon>
        <taxon>Synchytrium</taxon>
    </lineage>
</organism>
<feature type="region of interest" description="Disordered" evidence="1">
    <location>
        <begin position="172"/>
        <end position="213"/>
    </location>
</feature>
<dbReference type="EMBL" id="QEAN01000087">
    <property type="protein sequence ID" value="TPX49175.1"/>
    <property type="molecule type" value="Genomic_DNA"/>
</dbReference>
<dbReference type="InterPro" id="IPR001810">
    <property type="entry name" value="F-box_dom"/>
</dbReference>
<dbReference type="InterPro" id="IPR006553">
    <property type="entry name" value="Leu-rich_rpt_Cys-con_subtyp"/>
</dbReference>
<feature type="domain" description="F-box" evidence="2">
    <location>
        <begin position="348"/>
        <end position="397"/>
    </location>
</feature>
<gene>
    <name evidence="3" type="ORF">SeMB42_g02703</name>
</gene>
<comment type="caution">
    <text evidence="3">The sequence shown here is derived from an EMBL/GenBank/DDBJ whole genome shotgun (WGS) entry which is preliminary data.</text>
</comment>
<evidence type="ECO:0000256" key="1">
    <source>
        <dbReference type="SAM" id="MobiDB-lite"/>
    </source>
</evidence>
<evidence type="ECO:0000259" key="2">
    <source>
        <dbReference type="Pfam" id="PF12937"/>
    </source>
</evidence>
<dbReference type="SUPFAM" id="SSF52047">
    <property type="entry name" value="RNI-like"/>
    <property type="match status" value="1"/>
</dbReference>
<keyword evidence="4" id="KW-1185">Reference proteome</keyword>
<evidence type="ECO:0000313" key="3">
    <source>
        <dbReference type="EMBL" id="TPX49175.1"/>
    </source>
</evidence>
<name>A0A507DCY8_9FUNG</name>
<dbReference type="SMART" id="SM00367">
    <property type="entry name" value="LRR_CC"/>
    <property type="match status" value="2"/>
</dbReference>
<dbReference type="STRING" id="286115.A0A507DCY8"/>
<dbReference type="PANTHER" id="PTHR13318">
    <property type="entry name" value="PARTNER OF PAIRED, ISOFORM B-RELATED"/>
    <property type="match status" value="1"/>
</dbReference>
<dbReference type="Gene3D" id="3.80.10.10">
    <property type="entry name" value="Ribonuclease Inhibitor"/>
    <property type="match status" value="1"/>
</dbReference>
<dbReference type="AlphaFoldDB" id="A0A507DCY8"/>
<dbReference type="GO" id="GO:0031146">
    <property type="term" value="P:SCF-dependent proteasomal ubiquitin-dependent protein catabolic process"/>
    <property type="evidence" value="ECO:0007669"/>
    <property type="project" value="TreeGrafter"/>
</dbReference>
<feature type="compositionally biased region" description="Polar residues" evidence="1">
    <location>
        <begin position="190"/>
        <end position="200"/>
    </location>
</feature>
<sequence length="852" mass="92266">MVPYCLPTAAHGIVQSLPIPVQSQSATIVPSLRQPHSHPYRKLSFGSHPCRHRALPYSAKALADHHSPRPETSSLHQTMAEGAKDPIVRFTVALCYKVLKSLRRGRLPKSADLEAALRSCALCYDLFARKEEAPLGDPTAALAVNIASPGERAPPGDLNDLDRELDRGAGAAAVDDDAGPDDDSRDEQVPANNLNSSADPTNPPLPMTSQGSTSSLVHVNAAFSRLANGDSSSSSSSSSSNHDSDAIAHPPLMRCTHSSYWNLHNLVDANHSPILAIATPLPEHLSESNILVPWTNGWGVDKISFRRNIMSGDHDRNILSLSILSGRRSYSQQPPTLKLISQQKQTPRLPPELLSQIFSHFASPPRIPEDQLTLASCCRVSKSWYGPAAAELWRDPLLPTASSIGRLVIGGTLASAHLSRRRGAGQIHPGTRLIKMDLSGVELRDKESARALLRALWRGTRCVDLQDLRLRADHVQQATLQRFFRSCPKLEILYLRGGVKRRHGWSEASIAELRAGFARLHTLTLERIEGRESGREVCELVASSVGTNLKWLDLWGTGIGDGFLAQIALKCPNLGGIWLGQCDAISDNGIEALARGCPKLRILAAAVLPRIADHGVTDAGLEVIIASCPRLSVLDLSMTRCTAATIWALARANPPPEVAVVPPLRSLWMCMPSGPRTTEHRASTSRALCTLLERRGGGLRDLSIAGLGCVDPHLVNAIARYAPCLERLNLGVVSASVGEEHIRSIIASCTKLETLIARIDLTVHLVNGLDAANGNGNVNGALVAVNNNIGANNNNGGIIINGGIADNHHTRPQPFALLDRAGWKGSREEFWISRPCGWRSDDDYFRNASRHW</sequence>
<feature type="compositionally biased region" description="Acidic residues" evidence="1">
    <location>
        <begin position="174"/>
        <end position="185"/>
    </location>
</feature>
<accession>A0A507DCY8</accession>
<dbReference type="InterPro" id="IPR032675">
    <property type="entry name" value="LRR_dom_sf"/>
</dbReference>
<evidence type="ECO:0000313" key="4">
    <source>
        <dbReference type="Proteomes" id="UP000317494"/>
    </source>
</evidence>
<proteinExistence type="predicted"/>